<dbReference type="PANTHER" id="PTHR11280:SF5">
    <property type="entry name" value="GLUCOSAMINE-6-PHOSPHATE ISOMERASE"/>
    <property type="match status" value="1"/>
</dbReference>
<dbReference type="InterPro" id="IPR006148">
    <property type="entry name" value="Glc/Gal-6P_isomerase"/>
</dbReference>
<dbReference type="GO" id="GO:0006046">
    <property type="term" value="P:N-acetylglucosamine catabolic process"/>
    <property type="evidence" value="ECO:0007669"/>
    <property type="project" value="TreeGrafter"/>
</dbReference>
<dbReference type="GO" id="GO:0005975">
    <property type="term" value="P:carbohydrate metabolic process"/>
    <property type="evidence" value="ECO:0007669"/>
    <property type="project" value="InterPro"/>
</dbReference>
<organism evidence="4 5">
    <name type="scientific">Nocardioides albertanoniae</name>
    <dbReference type="NCBI Taxonomy" id="1175486"/>
    <lineage>
        <taxon>Bacteria</taxon>
        <taxon>Bacillati</taxon>
        <taxon>Actinomycetota</taxon>
        <taxon>Actinomycetes</taxon>
        <taxon>Propionibacteriales</taxon>
        <taxon>Nocardioidaceae</taxon>
        <taxon>Nocardioides</taxon>
    </lineage>
</organism>
<evidence type="ECO:0000256" key="2">
    <source>
        <dbReference type="ARBA" id="ARBA00023277"/>
    </source>
</evidence>
<dbReference type="SUPFAM" id="SSF100950">
    <property type="entry name" value="NagB/RpiA/CoA transferase-like"/>
    <property type="match status" value="1"/>
</dbReference>
<protein>
    <submittedName>
        <fullName evidence="4">Glucosamine-6-phosphate deaminase</fullName>
    </submittedName>
</protein>
<dbReference type="Gene3D" id="3.40.50.1360">
    <property type="match status" value="1"/>
</dbReference>
<keyword evidence="2" id="KW-0119">Carbohydrate metabolism</keyword>
<dbReference type="GO" id="GO:0004342">
    <property type="term" value="F:glucosamine-6-phosphate deaminase activity"/>
    <property type="evidence" value="ECO:0007669"/>
    <property type="project" value="InterPro"/>
</dbReference>
<dbReference type="InterPro" id="IPR004547">
    <property type="entry name" value="Glucosamine6P_isomerase"/>
</dbReference>
<name>A0A543A2C4_9ACTN</name>
<dbReference type="PROSITE" id="PS01161">
    <property type="entry name" value="GLC_GALNAC_ISOMERASE"/>
    <property type="match status" value="1"/>
</dbReference>
<sequence>MEVVVLDDAAAVAALAADAIEAVVRRRAADNTSAVLGLATGSTPLATYEELIRRAQDGRGPSYAGVETFNLDEYVGLPDGHEQAYLATIRREFTDAVGIPPERVHGPDPTEATLPDAGERYEAAIERAGGIDVQLLGIGSDGHLAFNEPGSSLASLTRIKTLTATTRRDNARFFGSPDAVPHHVLTQGLGTISRAGHLLLLATGEGKAAAVAEAVEGPVSASCPASVLQHHRHVSVLLDEAAASRLARLDYYREVYADKPGWQGI</sequence>
<gene>
    <name evidence="4" type="ORF">FB381_0593</name>
</gene>
<dbReference type="InterPro" id="IPR018321">
    <property type="entry name" value="Glucosamine6P_isomerase_CS"/>
</dbReference>
<accession>A0A543A2C4</accession>
<dbReference type="GO" id="GO:0006043">
    <property type="term" value="P:glucosamine catabolic process"/>
    <property type="evidence" value="ECO:0007669"/>
    <property type="project" value="TreeGrafter"/>
</dbReference>
<dbReference type="Pfam" id="PF01182">
    <property type="entry name" value="Glucosamine_iso"/>
    <property type="match status" value="1"/>
</dbReference>
<dbReference type="AlphaFoldDB" id="A0A543A2C4"/>
<keyword evidence="1" id="KW-0378">Hydrolase</keyword>
<evidence type="ECO:0000313" key="4">
    <source>
        <dbReference type="EMBL" id="TQL66728.1"/>
    </source>
</evidence>
<evidence type="ECO:0000313" key="5">
    <source>
        <dbReference type="Proteomes" id="UP000320209"/>
    </source>
</evidence>
<feature type="domain" description="Glucosamine/galactosamine-6-phosphate isomerase" evidence="3">
    <location>
        <begin position="8"/>
        <end position="231"/>
    </location>
</feature>
<dbReference type="RefSeq" id="WP_141778908.1">
    <property type="nucleotide sequence ID" value="NZ_VFOV01000001.1"/>
</dbReference>
<dbReference type="GO" id="GO:0005737">
    <property type="term" value="C:cytoplasm"/>
    <property type="evidence" value="ECO:0007669"/>
    <property type="project" value="TreeGrafter"/>
</dbReference>
<proteinExistence type="predicted"/>
<dbReference type="PANTHER" id="PTHR11280">
    <property type="entry name" value="GLUCOSAMINE-6-PHOSPHATE ISOMERASE"/>
    <property type="match status" value="1"/>
</dbReference>
<dbReference type="OrthoDB" id="9791139at2"/>
<reference evidence="4 5" key="1">
    <citation type="submission" date="2019-06" db="EMBL/GenBank/DDBJ databases">
        <title>Sequencing the genomes of 1000 actinobacteria strains.</title>
        <authorList>
            <person name="Klenk H.-P."/>
        </authorList>
    </citation>
    <scope>NUCLEOTIDE SEQUENCE [LARGE SCALE GENOMIC DNA]</scope>
    <source>
        <strain evidence="4 5">DSM 25218</strain>
    </source>
</reference>
<keyword evidence="5" id="KW-1185">Reference proteome</keyword>
<comment type="caution">
    <text evidence="4">The sequence shown here is derived from an EMBL/GenBank/DDBJ whole genome shotgun (WGS) entry which is preliminary data.</text>
</comment>
<evidence type="ECO:0000259" key="3">
    <source>
        <dbReference type="Pfam" id="PF01182"/>
    </source>
</evidence>
<dbReference type="GO" id="GO:0042802">
    <property type="term" value="F:identical protein binding"/>
    <property type="evidence" value="ECO:0007669"/>
    <property type="project" value="TreeGrafter"/>
</dbReference>
<evidence type="ECO:0000256" key="1">
    <source>
        <dbReference type="ARBA" id="ARBA00022801"/>
    </source>
</evidence>
<dbReference type="EMBL" id="VFOV01000001">
    <property type="protein sequence ID" value="TQL66728.1"/>
    <property type="molecule type" value="Genomic_DNA"/>
</dbReference>
<dbReference type="GO" id="GO:0019262">
    <property type="term" value="P:N-acetylneuraminate catabolic process"/>
    <property type="evidence" value="ECO:0007669"/>
    <property type="project" value="TreeGrafter"/>
</dbReference>
<dbReference type="NCBIfam" id="NF001684">
    <property type="entry name" value="PRK00443.1-4"/>
    <property type="match status" value="1"/>
</dbReference>
<dbReference type="InterPro" id="IPR037171">
    <property type="entry name" value="NagB/RpiA_transferase-like"/>
</dbReference>
<dbReference type="CDD" id="cd01399">
    <property type="entry name" value="GlcN6P_deaminase"/>
    <property type="match status" value="1"/>
</dbReference>
<dbReference type="Proteomes" id="UP000320209">
    <property type="component" value="Unassembled WGS sequence"/>
</dbReference>